<name>A0A1X9MCJ8_9BACI</name>
<dbReference type="InterPro" id="IPR001867">
    <property type="entry name" value="OmpR/PhoB-type_DNA-bd"/>
</dbReference>
<evidence type="ECO:0000256" key="5">
    <source>
        <dbReference type="ARBA" id="ARBA00023125"/>
    </source>
</evidence>
<dbReference type="Pfam" id="PF00072">
    <property type="entry name" value="Response_reg"/>
    <property type="match status" value="1"/>
</dbReference>
<evidence type="ECO:0000256" key="2">
    <source>
        <dbReference type="ARBA" id="ARBA00022553"/>
    </source>
</evidence>
<keyword evidence="12" id="KW-1185">Reference proteome</keyword>
<feature type="DNA-binding region" description="OmpR/PhoB-type" evidence="8">
    <location>
        <begin position="129"/>
        <end position="226"/>
    </location>
</feature>
<protein>
    <submittedName>
        <fullName evidence="11">Transcriptional regulatory protein SrrA</fullName>
    </submittedName>
</protein>
<keyword evidence="5 8" id="KW-0238">DNA-binding</keyword>
<keyword evidence="6" id="KW-0804">Transcription</keyword>
<proteinExistence type="predicted"/>
<dbReference type="GO" id="GO:0000156">
    <property type="term" value="F:phosphorelay response regulator activity"/>
    <property type="evidence" value="ECO:0007669"/>
    <property type="project" value="TreeGrafter"/>
</dbReference>
<gene>
    <name evidence="11" type="primary">srrA_3</name>
    <name evidence="11" type="ORF">BkAM31D_15475</name>
</gene>
<dbReference type="FunFam" id="3.40.50.2300:FF:000001">
    <property type="entry name" value="DNA-binding response regulator PhoB"/>
    <property type="match status" value="1"/>
</dbReference>
<evidence type="ECO:0000313" key="12">
    <source>
        <dbReference type="Proteomes" id="UP000193006"/>
    </source>
</evidence>
<evidence type="ECO:0000259" key="9">
    <source>
        <dbReference type="PROSITE" id="PS50110"/>
    </source>
</evidence>
<dbReference type="InterPro" id="IPR036388">
    <property type="entry name" value="WH-like_DNA-bd_sf"/>
</dbReference>
<evidence type="ECO:0000256" key="1">
    <source>
        <dbReference type="ARBA" id="ARBA00004496"/>
    </source>
</evidence>
<dbReference type="SUPFAM" id="SSF52172">
    <property type="entry name" value="CheY-like"/>
    <property type="match status" value="1"/>
</dbReference>
<keyword evidence="3" id="KW-0902">Two-component regulatory system</keyword>
<keyword evidence="2 7" id="KW-0597">Phosphoprotein</keyword>
<dbReference type="Gene3D" id="1.10.10.10">
    <property type="entry name" value="Winged helix-like DNA-binding domain superfamily/Winged helix DNA-binding domain"/>
    <property type="match status" value="1"/>
</dbReference>
<dbReference type="PROSITE" id="PS50110">
    <property type="entry name" value="RESPONSE_REGULATORY"/>
    <property type="match status" value="1"/>
</dbReference>
<evidence type="ECO:0000313" key="11">
    <source>
        <dbReference type="EMBL" id="ARK31136.1"/>
    </source>
</evidence>
<dbReference type="PANTHER" id="PTHR48111">
    <property type="entry name" value="REGULATOR OF RPOS"/>
    <property type="match status" value="1"/>
</dbReference>
<dbReference type="EMBL" id="CP020814">
    <property type="protein sequence ID" value="ARK31136.1"/>
    <property type="molecule type" value="Genomic_DNA"/>
</dbReference>
<evidence type="ECO:0000256" key="6">
    <source>
        <dbReference type="ARBA" id="ARBA00023163"/>
    </source>
</evidence>
<accession>A0A1X9MCJ8</accession>
<dbReference type="Proteomes" id="UP000193006">
    <property type="component" value="Chromosome"/>
</dbReference>
<comment type="subcellular location">
    <subcellularLocation>
        <location evidence="1">Cytoplasm</location>
    </subcellularLocation>
</comment>
<evidence type="ECO:0000256" key="7">
    <source>
        <dbReference type="PROSITE-ProRule" id="PRU00169"/>
    </source>
</evidence>
<dbReference type="GO" id="GO:0006355">
    <property type="term" value="P:regulation of DNA-templated transcription"/>
    <property type="evidence" value="ECO:0007669"/>
    <property type="project" value="InterPro"/>
</dbReference>
<dbReference type="RefSeq" id="WP_066150581.1">
    <property type="nucleotide sequence ID" value="NZ_CP020814.1"/>
</dbReference>
<evidence type="ECO:0000256" key="4">
    <source>
        <dbReference type="ARBA" id="ARBA00023015"/>
    </source>
</evidence>
<dbReference type="SMART" id="SM00448">
    <property type="entry name" value="REC"/>
    <property type="match status" value="1"/>
</dbReference>
<dbReference type="GO" id="GO:0000976">
    <property type="term" value="F:transcription cis-regulatory region binding"/>
    <property type="evidence" value="ECO:0007669"/>
    <property type="project" value="TreeGrafter"/>
</dbReference>
<feature type="domain" description="OmpR/PhoB-type" evidence="10">
    <location>
        <begin position="129"/>
        <end position="226"/>
    </location>
</feature>
<evidence type="ECO:0000256" key="3">
    <source>
        <dbReference type="ARBA" id="ARBA00023012"/>
    </source>
</evidence>
<evidence type="ECO:0000256" key="8">
    <source>
        <dbReference type="PROSITE-ProRule" id="PRU01091"/>
    </source>
</evidence>
<dbReference type="FunFam" id="1.10.10.10:FF:000018">
    <property type="entry name" value="DNA-binding response regulator ResD"/>
    <property type="match status" value="1"/>
</dbReference>
<feature type="domain" description="Response regulatory" evidence="9">
    <location>
        <begin position="6"/>
        <end position="119"/>
    </location>
</feature>
<reference evidence="11 12" key="1">
    <citation type="submission" date="2017-04" db="EMBL/GenBank/DDBJ databases">
        <title>Bacillus krulwichiae AM31D Genome sequencing and assembly.</title>
        <authorList>
            <person name="Krulwich T.A."/>
            <person name="Anastor L."/>
            <person name="Ehrlich R."/>
            <person name="Ehrlich G.D."/>
            <person name="Janto B."/>
        </authorList>
    </citation>
    <scope>NUCLEOTIDE SEQUENCE [LARGE SCALE GENOMIC DNA]</scope>
    <source>
        <strain evidence="11 12">AM31D</strain>
    </source>
</reference>
<dbReference type="SMART" id="SM00862">
    <property type="entry name" value="Trans_reg_C"/>
    <property type="match status" value="1"/>
</dbReference>
<dbReference type="InterPro" id="IPR011006">
    <property type="entry name" value="CheY-like_superfamily"/>
</dbReference>
<dbReference type="InterPro" id="IPR001789">
    <property type="entry name" value="Sig_transdc_resp-reg_receiver"/>
</dbReference>
<dbReference type="InterPro" id="IPR039420">
    <property type="entry name" value="WalR-like"/>
</dbReference>
<dbReference type="AlphaFoldDB" id="A0A1X9MCJ8"/>
<dbReference type="PROSITE" id="PS51755">
    <property type="entry name" value="OMPR_PHOB"/>
    <property type="match status" value="1"/>
</dbReference>
<dbReference type="GO" id="GO:0005829">
    <property type="term" value="C:cytosol"/>
    <property type="evidence" value="ECO:0007669"/>
    <property type="project" value="TreeGrafter"/>
</dbReference>
<dbReference type="Pfam" id="PF00486">
    <property type="entry name" value="Trans_reg_C"/>
    <property type="match status" value="1"/>
</dbReference>
<dbReference type="STRING" id="199441.BkAM31D_15475"/>
<dbReference type="KEGG" id="bkw:BkAM31D_15475"/>
<feature type="modified residue" description="4-aspartylphosphate" evidence="7">
    <location>
        <position position="55"/>
    </location>
</feature>
<keyword evidence="4" id="KW-0805">Transcription regulation</keyword>
<dbReference type="CDD" id="cd00383">
    <property type="entry name" value="trans_reg_C"/>
    <property type="match status" value="1"/>
</dbReference>
<sequence length="228" mass="26324">MKDKNSILIVDDEKDLIELVTSYLKKEDYEVHTATGGIEALEVIRDYNIDLIVLDVMMHGLDGFALLKRIREFSSIPIIMLTARSGEDDKIHGLRTGADDYIVKPFSPRELLARIEAALRRYNVQSSALDMIQIKELEIDTKGRTVLVKGKIINMTKKEFELLLFLINHRGQVFTREHLHERIWGMDSQKGTLRTVDTHIKTVRLKLQPYDKLIKTIWGVGYKFEDPT</sequence>
<dbReference type="PANTHER" id="PTHR48111:SF1">
    <property type="entry name" value="TWO-COMPONENT RESPONSE REGULATOR ORR33"/>
    <property type="match status" value="1"/>
</dbReference>
<dbReference type="Gene3D" id="3.40.50.2300">
    <property type="match status" value="1"/>
</dbReference>
<dbReference type="GO" id="GO:0032993">
    <property type="term" value="C:protein-DNA complex"/>
    <property type="evidence" value="ECO:0007669"/>
    <property type="project" value="TreeGrafter"/>
</dbReference>
<evidence type="ECO:0000259" key="10">
    <source>
        <dbReference type="PROSITE" id="PS51755"/>
    </source>
</evidence>
<organism evidence="11 12">
    <name type="scientific">Halalkalibacter krulwichiae</name>
    <dbReference type="NCBI Taxonomy" id="199441"/>
    <lineage>
        <taxon>Bacteria</taxon>
        <taxon>Bacillati</taxon>
        <taxon>Bacillota</taxon>
        <taxon>Bacilli</taxon>
        <taxon>Bacillales</taxon>
        <taxon>Bacillaceae</taxon>
        <taxon>Halalkalibacter</taxon>
    </lineage>
</organism>
<dbReference type="Gene3D" id="6.10.250.690">
    <property type="match status" value="1"/>
</dbReference>